<dbReference type="Proteomes" id="UP001140502">
    <property type="component" value="Unassembled WGS sequence"/>
</dbReference>
<dbReference type="AlphaFoldDB" id="A0A9W9BQ99"/>
<name>A0A9W9BQ99_9HYPO</name>
<dbReference type="EMBL" id="JAPEUR010000072">
    <property type="protein sequence ID" value="KAJ4323296.1"/>
    <property type="molecule type" value="Genomic_DNA"/>
</dbReference>
<evidence type="ECO:0000313" key="2">
    <source>
        <dbReference type="Proteomes" id="UP001140502"/>
    </source>
</evidence>
<dbReference type="Pfam" id="PF13489">
    <property type="entry name" value="Methyltransf_23"/>
    <property type="match status" value="1"/>
</dbReference>
<dbReference type="InterPro" id="IPR029063">
    <property type="entry name" value="SAM-dependent_MTases_sf"/>
</dbReference>
<proteinExistence type="predicted"/>
<dbReference type="Gene3D" id="3.40.50.150">
    <property type="entry name" value="Vaccinia Virus protein VP39"/>
    <property type="match status" value="1"/>
</dbReference>
<comment type="caution">
    <text evidence="1">The sequence shown here is derived from an EMBL/GenBank/DDBJ whole genome shotgun (WGS) entry which is preliminary data.</text>
</comment>
<reference evidence="1" key="1">
    <citation type="submission" date="2022-10" db="EMBL/GenBank/DDBJ databases">
        <title>Tapping the CABI collections for fungal endophytes: first genome assemblies for Collariella, Neodidymelliopsis, Ascochyta clinopodiicola, Didymella pomorum, Didymosphaeria variabile, Neocosmospora piperis and Neocucurbitaria cava.</title>
        <authorList>
            <person name="Hill R."/>
        </authorList>
    </citation>
    <scope>NUCLEOTIDE SEQUENCE</scope>
    <source>
        <strain evidence="1">IMI 366586</strain>
    </source>
</reference>
<dbReference type="SUPFAM" id="SSF53335">
    <property type="entry name" value="S-adenosyl-L-methionine-dependent methyltransferases"/>
    <property type="match status" value="1"/>
</dbReference>
<accession>A0A9W9BQ99</accession>
<evidence type="ECO:0008006" key="3">
    <source>
        <dbReference type="Google" id="ProtNLM"/>
    </source>
</evidence>
<sequence>MVPTNVQFEIEDFNQEWTFDASRFDFIHMRALVGGIRDWKHVFDEAFRCAVEDGIVESHEQSFMLKSDNGIIDTESALGKMGNLFKEAGEKTGYSFTVVDDGAQRKLMEEAGFVDVKEVVKRVPISREPKDPELEKVGQFTHTAWHRDAEGYLIYLATQVFEWTIEKVYVFAMEVREQLLQMDVYVEHKIVVGRKPGRGSN</sequence>
<keyword evidence="2" id="KW-1185">Reference proteome</keyword>
<gene>
    <name evidence="1" type="ORF">N0V84_004426</name>
</gene>
<organism evidence="1 2">
    <name type="scientific">Fusarium piperis</name>
    <dbReference type="NCBI Taxonomy" id="1435070"/>
    <lineage>
        <taxon>Eukaryota</taxon>
        <taxon>Fungi</taxon>
        <taxon>Dikarya</taxon>
        <taxon>Ascomycota</taxon>
        <taxon>Pezizomycotina</taxon>
        <taxon>Sordariomycetes</taxon>
        <taxon>Hypocreomycetidae</taxon>
        <taxon>Hypocreales</taxon>
        <taxon>Nectriaceae</taxon>
        <taxon>Fusarium</taxon>
        <taxon>Fusarium solani species complex</taxon>
    </lineage>
</organism>
<dbReference type="OrthoDB" id="2013972at2759"/>
<evidence type="ECO:0000313" key="1">
    <source>
        <dbReference type="EMBL" id="KAJ4323296.1"/>
    </source>
</evidence>
<protein>
    <recommendedName>
        <fullName evidence="3">Methyltransferase</fullName>
    </recommendedName>
</protein>